<dbReference type="EMBL" id="JAYXHS010000004">
    <property type="protein sequence ID" value="MEC5387865.1"/>
    <property type="molecule type" value="Genomic_DNA"/>
</dbReference>
<organism evidence="2 3">
    <name type="scientific">Uliginosibacterium silvisoli</name>
    <dbReference type="NCBI Taxonomy" id="3114758"/>
    <lineage>
        <taxon>Bacteria</taxon>
        <taxon>Pseudomonadati</taxon>
        <taxon>Pseudomonadota</taxon>
        <taxon>Betaproteobacteria</taxon>
        <taxon>Rhodocyclales</taxon>
        <taxon>Zoogloeaceae</taxon>
        <taxon>Uliginosibacterium</taxon>
    </lineage>
</organism>
<feature type="domain" description="BON" evidence="1">
    <location>
        <begin position="75"/>
        <end position="141"/>
    </location>
</feature>
<keyword evidence="3" id="KW-1185">Reference proteome</keyword>
<accession>A0ABU6K824</accession>
<dbReference type="Proteomes" id="UP001331561">
    <property type="component" value="Unassembled WGS sequence"/>
</dbReference>
<dbReference type="InterPro" id="IPR007055">
    <property type="entry name" value="BON_dom"/>
</dbReference>
<reference evidence="2 3" key="1">
    <citation type="submission" date="2024-01" db="EMBL/GenBank/DDBJ databases">
        <title>Uliginosibacterium soil sp. nov.</title>
        <authorList>
            <person name="Lv Y."/>
        </authorList>
    </citation>
    <scope>NUCLEOTIDE SEQUENCE [LARGE SCALE GENOMIC DNA]</scope>
    <source>
        <strain evidence="2 3">H3</strain>
    </source>
</reference>
<sequence>MKTTRVTHFTEQLRNKLSVARTTPSTPASTGQLPALHSDAELTQRFSFRPGSDDGAEEVVQQPPRISPVRRALLDKRLLEAVYEQLAHQSHLETRELLLHVSNGVMSIEGWVSSRNMRAKIGNFIRQCPFVTHVINHVLIRNEDGALAA</sequence>
<name>A0ABU6K824_9RHOO</name>
<evidence type="ECO:0000313" key="3">
    <source>
        <dbReference type="Proteomes" id="UP001331561"/>
    </source>
</evidence>
<protein>
    <submittedName>
        <fullName evidence="2">BON domain-containing protein</fullName>
    </submittedName>
</protein>
<comment type="caution">
    <text evidence="2">The sequence shown here is derived from an EMBL/GenBank/DDBJ whole genome shotgun (WGS) entry which is preliminary data.</text>
</comment>
<proteinExistence type="predicted"/>
<gene>
    <name evidence="2" type="ORF">VVD49_19185</name>
</gene>
<evidence type="ECO:0000259" key="1">
    <source>
        <dbReference type="Pfam" id="PF04972"/>
    </source>
</evidence>
<dbReference type="RefSeq" id="WP_327600839.1">
    <property type="nucleotide sequence ID" value="NZ_JAYXHS010000004.1"/>
</dbReference>
<evidence type="ECO:0000313" key="2">
    <source>
        <dbReference type="EMBL" id="MEC5387865.1"/>
    </source>
</evidence>
<dbReference type="Pfam" id="PF04972">
    <property type="entry name" value="BON"/>
    <property type="match status" value="1"/>
</dbReference>